<keyword evidence="4" id="KW-1185">Reference proteome</keyword>
<evidence type="ECO:0000256" key="1">
    <source>
        <dbReference type="ARBA" id="ARBA00008005"/>
    </source>
</evidence>
<dbReference type="RefSeq" id="WP_005000669.1">
    <property type="nucleotide sequence ID" value="NZ_CH672427.1"/>
</dbReference>
<feature type="domain" description="Tail sheath protein C-terminal" evidence="2">
    <location>
        <begin position="547"/>
        <end position="648"/>
    </location>
</feature>
<evidence type="ECO:0000259" key="2">
    <source>
        <dbReference type="Pfam" id="PF17482"/>
    </source>
</evidence>
<dbReference type="InterPro" id="IPR052042">
    <property type="entry name" value="Tail_sheath_structural"/>
</dbReference>
<dbReference type="Proteomes" id="UP000003374">
    <property type="component" value="Unassembled WGS sequence"/>
</dbReference>
<dbReference type="Gene3D" id="3.40.50.11780">
    <property type="match status" value="1"/>
</dbReference>
<dbReference type="Pfam" id="PF17482">
    <property type="entry name" value="Phage_sheath_1C"/>
    <property type="match status" value="1"/>
</dbReference>
<dbReference type="EMBL" id="AAOF01000005">
    <property type="protein sequence ID" value="EAR22014.1"/>
    <property type="molecule type" value="Genomic_DNA"/>
</dbReference>
<dbReference type="PANTHER" id="PTHR35861">
    <property type="match status" value="1"/>
</dbReference>
<name>A4BR14_9GAMM</name>
<proteinExistence type="inferred from homology"/>
<comment type="caution">
    <text evidence="3">The sequence shown here is derived from an EMBL/GenBank/DDBJ whole genome shotgun (WGS) entry which is preliminary data.</text>
</comment>
<reference evidence="3 4" key="1">
    <citation type="submission" date="2006-02" db="EMBL/GenBank/DDBJ databases">
        <authorList>
            <person name="Waterbury J."/>
            <person name="Ferriera S."/>
            <person name="Johnson J."/>
            <person name="Kravitz S."/>
            <person name="Halpern A."/>
            <person name="Remington K."/>
            <person name="Beeson K."/>
            <person name="Tran B."/>
            <person name="Rogers Y.-H."/>
            <person name="Friedman R."/>
            <person name="Venter J.C."/>
        </authorList>
    </citation>
    <scope>NUCLEOTIDE SEQUENCE [LARGE SCALE GENOMIC DNA]</scope>
    <source>
        <strain evidence="3 4">Nb-231</strain>
    </source>
</reference>
<dbReference type="PANTHER" id="PTHR35861:SF1">
    <property type="entry name" value="PHAGE TAIL SHEATH PROTEIN"/>
    <property type="match status" value="1"/>
</dbReference>
<dbReference type="STRING" id="314278.NB231_06486"/>
<dbReference type="eggNOG" id="COG3497">
    <property type="taxonomic scope" value="Bacteria"/>
</dbReference>
<organism evidence="3 4">
    <name type="scientific">Nitrococcus mobilis Nb-231</name>
    <dbReference type="NCBI Taxonomy" id="314278"/>
    <lineage>
        <taxon>Bacteria</taxon>
        <taxon>Pseudomonadati</taxon>
        <taxon>Pseudomonadota</taxon>
        <taxon>Gammaproteobacteria</taxon>
        <taxon>Chromatiales</taxon>
        <taxon>Ectothiorhodospiraceae</taxon>
        <taxon>Nitrococcus</taxon>
    </lineage>
</organism>
<evidence type="ECO:0000313" key="3">
    <source>
        <dbReference type="EMBL" id="EAR22014.1"/>
    </source>
</evidence>
<dbReference type="InterPro" id="IPR020287">
    <property type="entry name" value="Tail_sheath_C"/>
</dbReference>
<dbReference type="AlphaFoldDB" id="A4BR14"/>
<dbReference type="HOGENOM" id="CLU_009303_1_0_6"/>
<gene>
    <name evidence="3" type="ORF">NB231_06486</name>
</gene>
<comment type="similarity">
    <text evidence="1">Belongs to the myoviridae tail sheath protein family.</text>
</comment>
<protein>
    <submittedName>
        <fullName evidence="3">Phage tail sheath protein FI-like</fullName>
    </submittedName>
</protein>
<sequence length="660" mass="72168">MLSTPLALGAPGVYLRPETSPPPLTGVPMDVCAFVGVAPRGPAWEVALDDARPDRPWTALLQQRRRSIAVAVESFADYRRLYGGFEGPGRLPYAVAAFFDQGGRKAYVVRIVAPVVDPARGAATGELHGVKVSAGVTPYFAARNPGTWGNALAATLTYSRTPLSFQEATVRELIVDADERLPAGSLLRLRLGGGAHVLRFAALIRREGRGDAGLEHLRITLDQPLVEGPEAAEIVEGVLTVDDGDGRVEHHERLGLSSSHPRWLAAVLTLESELLLPGASWVDGHIVPDSPDLTAAEAEEFKGGEDYYPEIVPDDFLDRDWTLGDEQPGAGVHALVQLPDLASVVVPDLYVPEPLPTTEAVLEEPSLAGPRFELCVDPPLPGEQESAPPELSGLLRDPRLPGELEEIISLQARLVELAGTLRRFLVLLDVPPGLGQRQIMRWRARFRSSFAAAYHPWLRIARADDRRDALLSLNPAAVAAGIIANQERLFGLSHGPANAMATGVVDVLDRVSPARHDELHLLGINVYLRERDGVRLTAARTLSRDLRYRQLSVCRLLLMLRRTLEQQTHWMVFEPNGPRLWADVRNLLRLFLRQLYQAGAFTGATEEEAFFVRCSAETNPPRVVDAGQMVAEIGVALSEPIEFIVLRLNRGDDGTLKVEV</sequence>
<evidence type="ECO:0000313" key="4">
    <source>
        <dbReference type="Proteomes" id="UP000003374"/>
    </source>
</evidence>
<accession>A4BR14</accession>